<dbReference type="PANTHER" id="PTHR24637">
    <property type="entry name" value="COLLAGEN"/>
    <property type="match status" value="1"/>
</dbReference>
<organism evidence="5 6">
    <name type="scientific">Pristionchus entomophagus</name>
    <dbReference type="NCBI Taxonomy" id="358040"/>
    <lineage>
        <taxon>Eukaryota</taxon>
        <taxon>Metazoa</taxon>
        <taxon>Ecdysozoa</taxon>
        <taxon>Nematoda</taxon>
        <taxon>Chromadorea</taxon>
        <taxon>Rhabditida</taxon>
        <taxon>Rhabditina</taxon>
        <taxon>Diplogasteromorpha</taxon>
        <taxon>Diplogasteroidea</taxon>
        <taxon>Neodiplogasteridae</taxon>
        <taxon>Pristionchus</taxon>
    </lineage>
</organism>
<reference evidence="5" key="1">
    <citation type="submission" date="2023-10" db="EMBL/GenBank/DDBJ databases">
        <title>Genome assembly of Pristionchus species.</title>
        <authorList>
            <person name="Yoshida K."/>
            <person name="Sommer R.J."/>
        </authorList>
    </citation>
    <scope>NUCLEOTIDE SEQUENCE</scope>
    <source>
        <strain evidence="5">RS0144</strain>
    </source>
</reference>
<proteinExistence type="predicted"/>
<feature type="compositionally biased region" description="Low complexity" evidence="2">
    <location>
        <begin position="199"/>
        <end position="226"/>
    </location>
</feature>
<dbReference type="Pfam" id="PF01391">
    <property type="entry name" value="Collagen"/>
    <property type="match status" value="1"/>
</dbReference>
<comment type="caution">
    <text evidence="5">The sequence shown here is derived from an EMBL/GenBank/DDBJ whole genome shotgun (WGS) entry which is preliminary data.</text>
</comment>
<evidence type="ECO:0000256" key="3">
    <source>
        <dbReference type="SAM" id="Phobius"/>
    </source>
</evidence>
<evidence type="ECO:0000259" key="4">
    <source>
        <dbReference type="SMART" id="SM01088"/>
    </source>
</evidence>
<dbReference type="PANTHER" id="PTHR24637:SF327">
    <property type="entry name" value="NEMATODE CUTICLE COLLAGEN N-TERMINAL DOMAIN-CONTAINING PROTEIN"/>
    <property type="match status" value="1"/>
</dbReference>
<feature type="compositionally biased region" description="Low complexity" evidence="2">
    <location>
        <begin position="256"/>
        <end position="285"/>
    </location>
</feature>
<dbReference type="Pfam" id="PF01484">
    <property type="entry name" value="Col_cuticle_N"/>
    <property type="match status" value="1"/>
</dbReference>
<dbReference type="EMBL" id="BTSX01000004">
    <property type="protein sequence ID" value="GMS94615.1"/>
    <property type="molecule type" value="Genomic_DNA"/>
</dbReference>
<feature type="compositionally biased region" description="Pro residues" evidence="2">
    <location>
        <begin position="185"/>
        <end position="194"/>
    </location>
</feature>
<feature type="compositionally biased region" description="Pro residues" evidence="2">
    <location>
        <begin position="286"/>
        <end position="298"/>
    </location>
</feature>
<feature type="domain" description="Nematode cuticle collagen N-terminal" evidence="4">
    <location>
        <begin position="57"/>
        <end position="109"/>
    </location>
</feature>
<evidence type="ECO:0000313" key="6">
    <source>
        <dbReference type="Proteomes" id="UP001432027"/>
    </source>
</evidence>
<feature type="region of interest" description="Disordered" evidence="2">
    <location>
        <begin position="148"/>
        <end position="325"/>
    </location>
</feature>
<protein>
    <recommendedName>
        <fullName evidence="4">Nematode cuticle collagen N-terminal domain-containing protein</fullName>
    </recommendedName>
</protein>
<keyword evidence="1" id="KW-0677">Repeat</keyword>
<keyword evidence="3" id="KW-0812">Transmembrane</keyword>
<accession>A0AAV5TJT6</accession>
<keyword evidence="3" id="KW-1133">Transmembrane helix</keyword>
<evidence type="ECO:0000313" key="5">
    <source>
        <dbReference type="EMBL" id="GMS94615.1"/>
    </source>
</evidence>
<keyword evidence="6" id="KW-1185">Reference proteome</keyword>
<sequence>PALYLVPHPRTVLPLLYKQSWFRGASLVVALGRHPKYQEEATMTDCSDEPRERAYKAVAYAAVTFSLLAVLSVCISMPIVYNFVEHVEQQTRRDLSFCKGSARDIMSEMTHKKPVVPSHLMAANSTAGRAKRQAGGACAGCCKPGHAGRPGLPGTNGKPGIPGAPGRPGSPGRPPIVCEELDVPPCNPCPPGAPGPQGSPGSPGNSGRPGNPGRPGNNGSPGQQGPNGPPGPAGNPGRDGERGDAGRPAQSSPSTPGDAGAPGEAGPSGLPGPDGSAGRDGQPGQNGPPGPPGPPGPIGPAGGPGPRGDDGNSGPNGERGICPKY</sequence>
<evidence type="ECO:0000256" key="2">
    <source>
        <dbReference type="SAM" id="MobiDB-lite"/>
    </source>
</evidence>
<dbReference type="AlphaFoldDB" id="A0AAV5TJT6"/>
<dbReference type="SMART" id="SM01088">
    <property type="entry name" value="Col_cuticle_N"/>
    <property type="match status" value="1"/>
</dbReference>
<dbReference type="InterPro" id="IPR008160">
    <property type="entry name" value="Collagen"/>
</dbReference>
<feature type="non-terminal residue" evidence="5">
    <location>
        <position position="325"/>
    </location>
</feature>
<gene>
    <name evidence="5" type="ORF">PENTCL1PPCAC_16790</name>
</gene>
<dbReference type="InterPro" id="IPR002486">
    <property type="entry name" value="Col_cuticle_N"/>
</dbReference>
<feature type="non-terminal residue" evidence="5">
    <location>
        <position position="1"/>
    </location>
</feature>
<evidence type="ECO:0000256" key="1">
    <source>
        <dbReference type="ARBA" id="ARBA00022737"/>
    </source>
</evidence>
<dbReference type="GO" id="GO:0042302">
    <property type="term" value="F:structural constituent of cuticle"/>
    <property type="evidence" value="ECO:0007669"/>
    <property type="project" value="InterPro"/>
</dbReference>
<dbReference type="Proteomes" id="UP001432027">
    <property type="component" value="Unassembled WGS sequence"/>
</dbReference>
<name>A0AAV5TJT6_9BILA</name>
<keyword evidence="3" id="KW-0472">Membrane</keyword>
<feature type="transmembrane region" description="Helical" evidence="3">
    <location>
        <begin position="57"/>
        <end position="84"/>
    </location>
</feature>